<accession>A0A7W7NZU9</accession>
<gene>
    <name evidence="1" type="ORF">HNP46_000506</name>
</gene>
<sequence length="191" mass="21576">MSTAIIAKPEPFQCTDTHEVFSEITDCLRSRIRPVSLEEVREYLLEASLDAPIELIIETLEALAEVQPFRKVEGGLWVHDHSYSALHLKRDWVWPPYVPGYSCLAVAVEPTGWRLLWLDKDGHVCSHLDLKYAKQVPSLPTIEWPFEDGYLAKEDDFWNLSVSAVFDSNFVVSDPDALPEAATTTGLPQAH</sequence>
<evidence type="ECO:0000313" key="1">
    <source>
        <dbReference type="EMBL" id="MBB4861695.1"/>
    </source>
</evidence>
<organism evidence="1 2">
    <name type="scientific">Pseudomonas nitroreducens</name>
    <dbReference type="NCBI Taxonomy" id="46680"/>
    <lineage>
        <taxon>Bacteria</taxon>
        <taxon>Pseudomonadati</taxon>
        <taxon>Pseudomonadota</taxon>
        <taxon>Gammaproteobacteria</taxon>
        <taxon>Pseudomonadales</taxon>
        <taxon>Pseudomonadaceae</taxon>
        <taxon>Pseudomonas</taxon>
    </lineage>
</organism>
<protein>
    <submittedName>
        <fullName evidence="1">Uncharacterized protein</fullName>
    </submittedName>
</protein>
<dbReference type="RefSeq" id="WP_184585945.1">
    <property type="nucleotide sequence ID" value="NZ_JACHLI010000001.1"/>
</dbReference>
<dbReference type="EMBL" id="JACHLI010000001">
    <property type="protein sequence ID" value="MBB4861695.1"/>
    <property type="molecule type" value="Genomic_DNA"/>
</dbReference>
<name>A0A7W7NZU9_PSENT</name>
<dbReference type="AlphaFoldDB" id="A0A7W7NZU9"/>
<reference evidence="1 2" key="1">
    <citation type="submission" date="2020-08" db="EMBL/GenBank/DDBJ databases">
        <title>Functional genomics of gut bacteria from endangered species of beetles.</title>
        <authorList>
            <person name="Carlos-Shanley C."/>
        </authorList>
    </citation>
    <scope>NUCLEOTIDE SEQUENCE [LARGE SCALE GENOMIC DNA]</scope>
    <source>
        <strain evidence="1 2">S00179</strain>
    </source>
</reference>
<dbReference type="Proteomes" id="UP000566995">
    <property type="component" value="Unassembled WGS sequence"/>
</dbReference>
<evidence type="ECO:0000313" key="2">
    <source>
        <dbReference type="Proteomes" id="UP000566995"/>
    </source>
</evidence>
<proteinExistence type="predicted"/>
<comment type="caution">
    <text evidence="1">The sequence shown here is derived from an EMBL/GenBank/DDBJ whole genome shotgun (WGS) entry which is preliminary data.</text>
</comment>